<feature type="domain" description="Amidohydrolase-related" evidence="5">
    <location>
        <begin position="55"/>
        <end position="398"/>
    </location>
</feature>
<dbReference type="STRING" id="1121942.SAMN02745148_03121"/>
<gene>
    <name evidence="6" type="ORF">SAMN02745148_03121</name>
</gene>
<dbReference type="PANTHER" id="PTHR43794:SF11">
    <property type="entry name" value="AMIDOHYDROLASE-RELATED DOMAIN-CONTAINING PROTEIN"/>
    <property type="match status" value="1"/>
</dbReference>
<dbReference type="RefSeq" id="WP_072824536.1">
    <property type="nucleotide sequence ID" value="NZ_FQUJ01000016.1"/>
</dbReference>
<dbReference type="InterPro" id="IPR011059">
    <property type="entry name" value="Metal-dep_hydrolase_composite"/>
</dbReference>
<evidence type="ECO:0000256" key="1">
    <source>
        <dbReference type="ARBA" id="ARBA00006745"/>
    </source>
</evidence>
<dbReference type="PANTHER" id="PTHR43794">
    <property type="entry name" value="AMINOHYDROLASE SSNA-RELATED"/>
    <property type="match status" value="1"/>
</dbReference>
<comment type="similarity">
    <text evidence="1">Belongs to the metallo-dependent hydrolases superfamily. ATZ/TRZ family.</text>
</comment>
<dbReference type="EMBL" id="FQUJ01000016">
    <property type="protein sequence ID" value="SHF62220.1"/>
    <property type="molecule type" value="Genomic_DNA"/>
</dbReference>
<protein>
    <submittedName>
        <fullName evidence="6">8-oxoguanine deaminase</fullName>
    </submittedName>
</protein>
<evidence type="ECO:0000259" key="5">
    <source>
        <dbReference type="Pfam" id="PF01979"/>
    </source>
</evidence>
<dbReference type="InterPro" id="IPR050287">
    <property type="entry name" value="MTA/SAH_deaminase"/>
</dbReference>
<sequence length="450" mass="49294">MTDTRTLWIRNPLACADSDAAGGVVIQGTRLLEKVAAGAQPRQAVDDTFDASRHVLLPGLVNTHHHFYQTLTRAYSPALNKELFPWLTTLYDVWANLDEAQLALASELAMVELLMSGCTTVADHHYVFSGALRDAIDCQVETARRLGVRASLTRGSMSLGQDDGGLPPQSVVQDERTILDDSQRLVERYHQRGDGAMTTIALAPCSPFSVSRELMQESARLAESHDVRLHTHLAETEDETDYCQRLFGMRPLDYLAECGWLSNRTWLAHGIHFNDDEILRLGRAGTGIAHCPSSNMVLGSGMCRTLELEAAGAPVGLAVDGSASNDHSNLANEMRQALLLGRLRYSPGEVTHQAVIRWATRGSARCLGRDDIGGLEPGQQADLALFRLDEPRFSGAENPLAALLLCGAHRADRVMVAGRWRVTDGKPCDVDLDSLMARHDQAARRLRSTL</sequence>
<keyword evidence="4" id="KW-0862">Zinc</keyword>
<dbReference type="CDD" id="cd01298">
    <property type="entry name" value="ATZ_TRZ_like"/>
    <property type="match status" value="1"/>
</dbReference>
<dbReference type="Pfam" id="PF01979">
    <property type="entry name" value="Amidohydro_1"/>
    <property type="match status" value="1"/>
</dbReference>
<keyword evidence="7" id="KW-1185">Reference proteome</keyword>
<proteinExistence type="inferred from homology"/>
<dbReference type="Proteomes" id="UP000184346">
    <property type="component" value="Unassembled WGS sequence"/>
</dbReference>
<reference evidence="6 7" key="1">
    <citation type="submission" date="2016-11" db="EMBL/GenBank/DDBJ databases">
        <authorList>
            <person name="Jaros S."/>
            <person name="Januszkiewicz K."/>
            <person name="Wedrychowicz H."/>
        </authorList>
    </citation>
    <scope>NUCLEOTIDE SEQUENCE [LARGE SCALE GENOMIC DNA]</scope>
    <source>
        <strain evidence="6 7">DSM 19980</strain>
    </source>
</reference>
<accession>A0A1M5D5V1</accession>
<dbReference type="SUPFAM" id="SSF51556">
    <property type="entry name" value="Metallo-dependent hydrolases"/>
    <property type="match status" value="1"/>
</dbReference>
<name>A0A1M5D5V1_9GAMM</name>
<dbReference type="NCBIfam" id="NF006055">
    <property type="entry name" value="PRK08203.1"/>
    <property type="match status" value="1"/>
</dbReference>
<dbReference type="OrthoDB" id="9787621at2"/>
<dbReference type="InterPro" id="IPR006680">
    <property type="entry name" value="Amidohydro-rel"/>
</dbReference>
<dbReference type="GO" id="GO:0046872">
    <property type="term" value="F:metal ion binding"/>
    <property type="evidence" value="ECO:0007669"/>
    <property type="project" value="UniProtKB-KW"/>
</dbReference>
<evidence type="ECO:0000256" key="2">
    <source>
        <dbReference type="ARBA" id="ARBA00022723"/>
    </source>
</evidence>
<organism evidence="6 7">
    <name type="scientific">Modicisalibacter ilicicola DSM 19980</name>
    <dbReference type="NCBI Taxonomy" id="1121942"/>
    <lineage>
        <taxon>Bacteria</taxon>
        <taxon>Pseudomonadati</taxon>
        <taxon>Pseudomonadota</taxon>
        <taxon>Gammaproteobacteria</taxon>
        <taxon>Oceanospirillales</taxon>
        <taxon>Halomonadaceae</taxon>
        <taxon>Modicisalibacter</taxon>
    </lineage>
</organism>
<dbReference type="GO" id="GO:0016814">
    <property type="term" value="F:hydrolase activity, acting on carbon-nitrogen (but not peptide) bonds, in cyclic amidines"/>
    <property type="evidence" value="ECO:0007669"/>
    <property type="project" value="UniProtKB-ARBA"/>
</dbReference>
<dbReference type="AlphaFoldDB" id="A0A1M5D5V1"/>
<dbReference type="Gene3D" id="2.30.40.10">
    <property type="entry name" value="Urease, subunit C, domain 1"/>
    <property type="match status" value="1"/>
</dbReference>
<dbReference type="FunFam" id="3.20.20.140:FF:000014">
    <property type="entry name" value="5-methylthioadenosine/S-adenosylhomocysteine deaminase"/>
    <property type="match status" value="1"/>
</dbReference>
<evidence type="ECO:0000256" key="3">
    <source>
        <dbReference type="ARBA" id="ARBA00022801"/>
    </source>
</evidence>
<evidence type="ECO:0000313" key="7">
    <source>
        <dbReference type="Proteomes" id="UP000184346"/>
    </source>
</evidence>
<evidence type="ECO:0000256" key="4">
    <source>
        <dbReference type="ARBA" id="ARBA00022833"/>
    </source>
</evidence>
<dbReference type="InterPro" id="IPR032466">
    <property type="entry name" value="Metal_Hydrolase"/>
</dbReference>
<evidence type="ECO:0000313" key="6">
    <source>
        <dbReference type="EMBL" id="SHF62220.1"/>
    </source>
</evidence>
<dbReference type="SUPFAM" id="SSF51338">
    <property type="entry name" value="Composite domain of metallo-dependent hydrolases"/>
    <property type="match status" value="1"/>
</dbReference>
<dbReference type="GO" id="GO:0019239">
    <property type="term" value="F:deaminase activity"/>
    <property type="evidence" value="ECO:0007669"/>
    <property type="project" value="UniProtKB-ARBA"/>
</dbReference>
<dbReference type="Gene3D" id="3.20.20.140">
    <property type="entry name" value="Metal-dependent hydrolases"/>
    <property type="match status" value="1"/>
</dbReference>
<keyword evidence="2" id="KW-0479">Metal-binding</keyword>
<keyword evidence="3" id="KW-0378">Hydrolase</keyword>